<dbReference type="InterPro" id="IPR050177">
    <property type="entry name" value="Lipid_A_modif_metabolic_enz"/>
</dbReference>
<dbReference type="InterPro" id="IPR036291">
    <property type="entry name" value="NAD(P)-bd_dom_sf"/>
</dbReference>
<name>A0A6C2U5I6_PONDE</name>
<dbReference type="SUPFAM" id="SSF51735">
    <property type="entry name" value="NAD(P)-binding Rossmann-fold domains"/>
    <property type="match status" value="1"/>
</dbReference>
<evidence type="ECO:0000259" key="1">
    <source>
        <dbReference type="Pfam" id="PF01370"/>
    </source>
</evidence>
<gene>
    <name evidence="2" type="primary">galE_2</name>
    <name evidence="2" type="ORF">PDESU_03679</name>
</gene>
<evidence type="ECO:0000313" key="2">
    <source>
        <dbReference type="EMBL" id="VGO15099.1"/>
    </source>
</evidence>
<organism evidence="2 3">
    <name type="scientific">Pontiella desulfatans</name>
    <dbReference type="NCBI Taxonomy" id="2750659"/>
    <lineage>
        <taxon>Bacteria</taxon>
        <taxon>Pseudomonadati</taxon>
        <taxon>Kiritimatiellota</taxon>
        <taxon>Kiritimatiellia</taxon>
        <taxon>Kiritimatiellales</taxon>
        <taxon>Pontiellaceae</taxon>
        <taxon>Pontiella</taxon>
    </lineage>
</organism>
<dbReference type="RefSeq" id="WP_136080700.1">
    <property type="nucleotide sequence ID" value="NZ_CAAHFG010000002.1"/>
</dbReference>
<dbReference type="CDD" id="cd05265">
    <property type="entry name" value="SDR_a1"/>
    <property type="match status" value="1"/>
</dbReference>
<feature type="domain" description="NAD-dependent epimerase/dehydratase" evidence="1">
    <location>
        <begin position="4"/>
        <end position="213"/>
    </location>
</feature>
<dbReference type="InterPro" id="IPR001509">
    <property type="entry name" value="Epimerase_deHydtase"/>
</dbReference>
<dbReference type="AlphaFoldDB" id="A0A6C2U5I6"/>
<proteinExistence type="predicted"/>
<sequence length="335" mass="36794">MKVLFIGGTGNISTETSRLAVKKGMDLYLLNRGTRKIDIPGAKSLVCDISDPEQTATALAGQEWDCVVNWIGFLPSEVERDIALFKGKTKQYIYISSASAYQKPPKTPFITEETPLENPFWDYSRNKAACEKLLTDEADFPVTIVRPSLTYDTVIPVALGSWTDYTIIDRMKQGKPVIVHGDGTSLWTITHSKDFAKGFVGLIGNEAAIGEAFHITSDELLTWDQIYQAVAAAAGVEANIVHVASDFIATVAVSQGHDWLVGNFLGDKSVSAIFDNSKIKKFVPEFEATIPFAEGIKETVKWFEAEPERMVISDFNNGLIDSILAAYQVGLDAIK</sequence>
<dbReference type="Pfam" id="PF01370">
    <property type="entry name" value="Epimerase"/>
    <property type="match status" value="1"/>
</dbReference>
<reference evidence="2 3" key="1">
    <citation type="submission" date="2019-04" db="EMBL/GenBank/DDBJ databases">
        <authorList>
            <person name="Van Vliet M D."/>
        </authorList>
    </citation>
    <scope>NUCLEOTIDE SEQUENCE [LARGE SCALE GENOMIC DNA]</scope>
    <source>
        <strain evidence="2 3">F1</strain>
    </source>
</reference>
<keyword evidence="3" id="KW-1185">Reference proteome</keyword>
<dbReference type="PANTHER" id="PTHR43245">
    <property type="entry name" value="BIFUNCTIONAL POLYMYXIN RESISTANCE PROTEIN ARNA"/>
    <property type="match status" value="1"/>
</dbReference>
<dbReference type="EMBL" id="CAAHFG010000002">
    <property type="protein sequence ID" value="VGO15099.1"/>
    <property type="molecule type" value="Genomic_DNA"/>
</dbReference>
<evidence type="ECO:0000313" key="3">
    <source>
        <dbReference type="Proteomes" id="UP000366872"/>
    </source>
</evidence>
<dbReference type="Gene3D" id="3.40.50.720">
    <property type="entry name" value="NAD(P)-binding Rossmann-like Domain"/>
    <property type="match status" value="1"/>
</dbReference>
<protein>
    <submittedName>
        <fullName evidence="2">UDP-glucose 4-epimerase</fullName>
    </submittedName>
</protein>
<dbReference type="Proteomes" id="UP000366872">
    <property type="component" value="Unassembled WGS sequence"/>
</dbReference>
<accession>A0A6C2U5I6</accession>